<keyword evidence="5" id="KW-1185">Reference proteome</keyword>
<feature type="compositionally biased region" description="Polar residues" evidence="1">
    <location>
        <begin position="67"/>
        <end position="76"/>
    </location>
</feature>
<evidence type="ECO:0000313" key="4">
    <source>
        <dbReference type="EMBL" id="KAG5189919.1"/>
    </source>
</evidence>
<evidence type="ECO:0000256" key="3">
    <source>
        <dbReference type="SAM" id="SignalP"/>
    </source>
</evidence>
<proteinExistence type="predicted"/>
<feature type="transmembrane region" description="Helical" evidence="2">
    <location>
        <begin position="283"/>
        <end position="301"/>
    </location>
</feature>
<feature type="transmembrane region" description="Helical" evidence="2">
    <location>
        <begin position="183"/>
        <end position="200"/>
    </location>
</feature>
<reference evidence="4" key="1">
    <citation type="submission" date="2021-02" db="EMBL/GenBank/DDBJ databases">
        <title>First Annotated Genome of the Yellow-green Alga Tribonema minus.</title>
        <authorList>
            <person name="Mahan K.M."/>
        </authorList>
    </citation>
    <scope>NUCLEOTIDE SEQUENCE</scope>
    <source>
        <strain evidence="4">UTEX B ZZ1240</strain>
    </source>
</reference>
<evidence type="ECO:0000256" key="1">
    <source>
        <dbReference type="SAM" id="MobiDB-lite"/>
    </source>
</evidence>
<name>A0A835ZG70_9STRA</name>
<organism evidence="4 5">
    <name type="scientific">Tribonema minus</name>
    <dbReference type="NCBI Taxonomy" id="303371"/>
    <lineage>
        <taxon>Eukaryota</taxon>
        <taxon>Sar</taxon>
        <taxon>Stramenopiles</taxon>
        <taxon>Ochrophyta</taxon>
        <taxon>PX clade</taxon>
        <taxon>Xanthophyceae</taxon>
        <taxon>Tribonematales</taxon>
        <taxon>Tribonemataceae</taxon>
        <taxon>Tribonema</taxon>
    </lineage>
</organism>
<feature type="signal peptide" evidence="3">
    <location>
        <begin position="1"/>
        <end position="23"/>
    </location>
</feature>
<evidence type="ECO:0000256" key="2">
    <source>
        <dbReference type="SAM" id="Phobius"/>
    </source>
</evidence>
<dbReference type="AlphaFoldDB" id="A0A835ZG70"/>
<dbReference type="Proteomes" id="UP000664859">
    <property type="component" value="Unassembled WGS sequence"/>
</dbReference>
<accession>A0A835ZG70</accession>
<gene>
    <name evidence="4" type="ORF">JKP88DRAFT_300498</name>
</gene>
<feature type="transmembrane region" description="Helical" evidence="2">
    <location>
        <begin position="251"/>
        <end position="271"/>
    </location>
</feature>
<protein>
    <submittedName>
        <fullName evidence="4">Uncharacterized protein</fullName>
    </submittedName>
</protein>
<keyword evidence="3" id="KW-0732">Signal</keyword>
<dbReference type="EMBL" id="JAFCMP010000043">
    <property type="protein sequence ID" value="KAG5189919.1"/>
    <property type="molecule type" value="Genomic_DNA"/>
</dbReference>
<feature type="region of interest" description="Disordered" evidence="1">
    <location>
        <begin position="25"/>
        <end position="112"/>
    </location>
</feature>
<keyword evidence="2" id="KW-1133">Transmembrane helix</keyword>
<feature type="transmembrane region" description="Helical" evidence="2">
    <location>
        <begin position="212"/>
        <end position="239"/>
    </location>
</feature>
<feature type="chain" id="PRO_5032446731" evidence="3">
    <location>
        <begin position="24"/>
        <end position="306"/>
    </location>
</feature>
<sequence length="306" mass="33236">MLLSRTGAVLALLCAKTWTNARADESMWTRGGGTPAVRHAASRPQGQGQPPGAAGLDDNIARAPHQQDYQGSSRPMSSGRYSDAGGGGASSEDRADSRQTPLPPQREARSFPAQQHRFTPLDDVHQHHHMQSPLGTSHRQRMALGELQHHELQHQAHALPGRPGGGAGGTATDPRNSLFMRQISAKGLAMIYFIMVWRLMHHYETADALRRPLARALAIAPSLALLVANAACLALCCLSGATLKHKLRMKLVLTLNSLAEAVLLGVNTWLLVMGPARVPKGEYVSSMLVNVWFLSICHNFAKMHWV</sequence>
<keyword evidence="2" id="KW-0812">Transmembrane</keyword>
<comment type="caution">
    <text evidence="4">The sequence shown here is derived from an EMBL/GenBank/DDBJ whole genome shotgun (WGS) entry which is preliminary data.</text>
</comment>
<keyword evidence="2" id="KW-0472">Membrane</keyword>
<evidence type="ECO:0000313" key="5">
    <source>
        <dbReference type="Proteomes" id="UP000664859"/>
    </source>
</evidence>